<dbReference type="STRING" id="661399.AQJ67_24650"/>
<dbReference type="AlphaFoldDB" id="A0A101TX41"/>
<comment type="caution">
    <text evidence="2">The sequence shown here is derived from an EMBL/GenBank/DDBJ whole genome shotgun (WGS) entry which is preliminary data.</text>
</comment>
<reference evidence="2 3" key="1">
    <citation type="submission" date="2015-10" db="EMBL/GenBank/DDBJ databases">
        <title>Draft genome sequence of Streptomyces caeruleatus NRRL B-24802, type strain for the species Streptomyces caeruleatus.</title>
        <authorList>
            <person name="Ruckert C."/>
            <person name="Winkler A."/>
            <person name="Kalinowski J."/>
            <person name="Kampfer P."/>
            <person name="Glaeser S."/>
        </authorList>
    </citation>
    <scope>NUCLEOTIDE SEQUENCE [LARGE SCALE GENOMIC DNA]</scope>
    <source>
        <strain evidence="2 3">NRRL B-24802</strain>
    </source>
</reference>
<feature type="compositionally biased region" description="Basic and acidic residues" evidence="1">
    <location>
        <begin position="153"/>
        <end position="169"/>
    </location>
</feature>
<evidence type="ECO:0000256" key="1">
    <source>
        <dbReference type="SAM" id="MobiDB-lite"/>
    </source>
</evidence>
<protein>
    <submittedName>
        <fullName evidence="2">Uncharacterized protein</fullName>
    </submittedName>
</protein>
<sequence length="169" mass="18892">MTNLLAQFEPFPEPPALILEYIAERSAEESVVDGPAPWDLGALPAELIAPMPTWLDSVCRWLNWTYAWQPQDVIPPCWTQHEGLGYEIAALALARTDAYADAGSTVIWHEQYDRFLTRMNKALGKAGDECRVGRHEDRPARFQLAAWPSQADGGREEAEPAGRAEEMAK</sequence>
<dbReference type="RefSeq" id="WP_062721255.1">
    <property type="nucleotide sequence ID" value="NZ_KQ948931.1"/>
</dbReference>
<proteinExistence type="predicted"/>
<accession>A0A101TX41</accession>
<feature type="region of interest" description="Disordered" evidence="1">
    <location>
        <begin position="143"/>
        <end position="169"/>
    </location>
</feature>
<dbReference type="EMBL" id="LMWY01000029">
    <property type="protein sequence ID" value="KUO00056.1"/>
    <property type="molecule type" value="Genomic_DNA"/>
</dbReference>
<dbReference type="Proteomes" id="UP000053429">
    <property type="component" value="Unassembled WGS sequence"/>
</dbReference>
<organism evidence="2 3">
    <name type="scientific">Streptomyces caeruleatus</name>
    <dbReference type="NCBI Taxonomy" id="661399"/>
    <lineage>
        <taxon>Bacteria</taxon>
        <taxon>Bacillati</taxon>
        <taxon>Actinomycetota</taxon>
        <taxon>Actinomycetes</taxon>
        <taxon>Kitasatosporales</taxon>
        <taxon>Streptomycetaceae</taxon>
        <taxon>Streptomyces</taxon>
    </lineage>
</organism>
<evidence type="ECO:0000313" key="3">
    <source>
        <dbReference type="Proteomes" id="UP000053429"/>
    </source>
</evidence>
<gene>
    <name evidence="2" type="ORF">AQJ67_24650</name>
</gene>
<evidence type="ECO:0000313" key="2">
    <source>
        <dbReference type="EMBL" id="KUO00056.1"/>
    </source>
</evidence>
<name>A0A101TX41_9ACTN</name>
<keyword evidence="3" id="KW-1185">Reference proteome</keyword>